<reference evidence="13 14" key="1">
    <citation type="submission" date="2015-12" db="EMBL/GenBank/DDBJ databases">
        <title>The genome of Folsomia candida.</title>
        <authorList>
            <person name="Faddeeva A."/>
            <person name="Derks M.F."/>
            <person name="Anvar Y."/>
            <person name="Smit S."/>
            <person name="Van Straalen N."/>
            <person name="Roelofs D."/>
        </authorList>
    </citation>
    <scope>NUCLEOTIDE SEQUENCE [LARGE SCALE GENOMIC DNA]</scope>
    <source>
        <strain evidence="13 14">VU population</strain>
        <tissue evidence="13">Whole body</tissue>
    </source>
</reference>
<dbReference type="SUPFAM" id="SSF53187">
    <property type="entry name" value="Zn-dependent exopeptidases"/>
    <property type="match status" value="1"/>
</dbReference>
<evidence type="ECO:0000256" key="5">
    <source>
        <dbReference type="ARBA" id="ARBA00022723"/>
    </source>
</evidence>
<dbReference type="GO" id="GO:0006520">
    <property type="term" value="P:amino acid metabolic process"/>
    <property type="evidence" value="ECO:0007669"/>
    <property type="project" value="InterPro"/>
</dbReference>
<proteinExistence type="inferred from homology"/>
<dbReference type="InterPro" id="IPR001261">
    <property type="entry name" value="ArgE/DapE_CS"/>
</dbReference>
<dbReference type="Gene3D" id="3.40.630.10">
    <property type="entry name" value="Zn peptidases"/>
    <property type="match status" value="1"/>
</dbReference>
<dbReference type="NCBIfam" id="TIGR01880">
    <property type="entry name" value="Ac-peptdase-euk"/>
    <property type="match status" value="1"/>
</dbReference>
<dbReference type="OrthoDB" id="3064516at2759"/>
<feature type="binding site" evidence="10">
    <location>
        <position position="99"/>
    </location>
    <ligand>
        <name>Zn(2+)</name>
        <dbReference type="ChEBI" id="CHEBI:29105"/>
        <label>1</label>
    </ligand>
</feature>
<evidence type="ECO:0000256" key="6">
    <source>
        <dbReference type="ARBA" id="ARBA00022801"/>
    </source>
</evidence>
<feature type="binding site" evidence="10">
    <location>
        <position position="394"/>
    </location>
    <ligand>
        <name>Zn(2+)</name>
        <dbReference type="ChEBI" id="CHEBI:29105"/>
        <label>2</label>
    </ligand>
</feature>
<evidence type="ECO:0000256" key="8">
    <source>
        <dbReference type="ARBA" id="ARBA00029656"/>
    </source>
</evidence>
<feature type="binding site" evidence="10">
    <location>
        <position position="167"/>
    </location>
    <ligand>
        <name>Zn(2+)</name>
        <dbReference type="ChEBI" id="CHEBI:29105"/>
        <label>2</label>
    </ligand>
</feature>
<organism evidence="13 14">
    <name type="scientific">Folsomia candida</name>
    <name type="common">Springtail</name>
    <dbReference type="NCBI Taxonomy" id="158441"/>
    <lineage>
        <taxon>Eukaryota</taxon>
        <taxon>Metazoa</taxon>
        <taxon>Ecdysozoa</taxon>
        <taxon>Arthropoda</taxon>
        <taxon>Hexapoda</taxon>
        <taxon>Collembola</taxon>
        <taxon>Entomobryomorpha</taxon>
        <taxon>Isotomoidea</taxon>
        <taxon>Isotomidae</taxon>
        <taxon>Proisotominae</taxon>
        <taxon>Folsomia</taxon>
    </lineage>
</organism>
<dbReference type="GO" id="GO:0004046">
    <property type="term" value="F:aminoacylase activity"/>
    <property type="evidence" value="ECO:0007669"/>
    <property type="project" value="UniProtKB-EC"/>
</dbReference>
<dbReference type="SUPFAM" id="SSF55031">
    <property type="entry name" value="Bacterial exopeptidase dimerisation domain"/>
    <property type="match status" value="1"/>
</dbReference>
<dbReference type="GO" id="GO:0046872">
    <property type="term" value="F:metal ion binding"/>
    <property type="evidence" value="ECO:0007669"/>
    <property type="project" value="UniProtKB-KW"/>
</dbReference>
<feature type="domain" description="Peptidase M20 dimerisation" evidence="12">
    <location>
        <begin position="209"/>
        <end position="318"/>
    </location>
</feature>
<evidence type="ECO:0000256" key="1">
    <source>
        <dbReference type="ARBA" id="ARBA00004496"/>
    </source>
</evidence>
<dbReference type="Gene3D" id="3.30.70.360">
    <property type="match status" value="1"/>
</dbReference>
<name>A0A226EIL4_FOLCA</name>
<evidence type="ECO:0000256" key="7">
    <source>
        <dbReference type="ARBA" id="ARBA00022833"/>
    </source>
</evidence>
<keyword evidence="4" id="KW-0963">Cytoplasm</keyword>
<feature type="binding site" evidence="10">
    <location>
        <position position="132"/>
    </location>
    <ligand>
        <name>Zn(2+)</name>
        <dbReference type="ChEBI" id="CHEBI:29105"/>
        <label>1</label>
    </ligand>
</feature>
<comment type="subcellular location">
    <subcellularLocation>
        <location evidence="1">Cytoplasm</location>
    </subcellularLocation>
</comment>
<feature type="chain" id="PRO_5012217727" description="N-acyl-aliphatic-L-amino acid amidohydrolase" evidence="11">
    <location>
        <begin position="24"/>
        <end position="428"/>
    </location>
</feature>
<dbReference type="InterPro" id="IPR036264">
    <property type="entry name" value="Bact_exopeptidase_dim_dom"/>
</dbReference>
<dbReference type="STRING" id="158441.A0A226EIL4"/>
<protein>
    <recommendedName>
        <fullName evidence="3">N-acyl-aliphatic-L-amino acid amidohydrolase</fullName>
        <ecNumber evidence="3">3.5.1.14</ecNumber>
    </recommendedName>
    <alternativeName>
        <fullName evidence="8">N-acyl-L-amino-acid amidohydrolase</fullName>
    </alternativeName>
</protein>
<dbReference type="Pfam" id="PF01546">
    <property type="entry name" value="Peptidase_M20"/>
    <property type="match status" value="1"/>
</dbReference>
<comment type="cofactor">
    <cofactor evidence="10">
        <name>Zn(2+)</name>
        <dbReference type="ChEBI" id="CHEBI:29105"/>
    </cofactor>
    <text evidence="10">Binds 2 Zn(2+) ions per subunit.</text>
</comment>
<feature type="binding site" evidence="10">
    <location>
        <position position="193"/>
    </location>
    <ligand>
        <name>Zn(2+)</name>
        <dbReference type="ChEBI" id="CHEBI:29105"/>
        <label>1</label>
    </ligand>
</feature>
<dbReference type="PIRSF" id="PIRSF036696">
    <property type="entry name" value="ACY-1"/>
    <property type="match status" value="1"/>
</dbReference>
<dbReference type="Gene3D" id="1.10.150.900">
    <property type="match status" value="1"/>
</dbReference>
<dbReference type="EC" id="3.5.1.14" evidence="3"/>
<dbReference type="Proteomes" id="UP000198287">
    <property type="component" value="Unassembled WGS sequence"/>
</dbReference>
<evidence type="ECO:0000313" key="13">
    <source>
        <dbReference type="EMBL" id="OXA57515.1"/>
    </source>
</evidence>
<dbReference type="PROSITE" id="PS00758">
    <property type="entry name" value="ARGE_DAPE_CPG2_1"/>
    <property type="match status" value="1"/>
</dbReference>
<dbReference type="InterPro" id="IPR002933">
    <property type="entry name" value="Peptidase_M20"/>
</dbReference>
<evidence type="ECO:0000256" key="4">
    <source>
        <dbReference type="ARBA" id="ARBA00022490"/>
    </source>
</evidence>
<dbReference type="PANTHER" id="PTHR45892:SF1">
    <property type="entry name" value="AMINOACYLASE-1"/>
    <property type="match status" value="1"/>
</dbReference>
<dbReference type="InterPro" id="IPR011650">
    <property type="entry name" value="Peptidase_M20_dimer"/>
</dbReference>
<sequence>MGKIKSILSITTFLLIGSSTILGQQEDPAVTRFREYLRINSAHPIPDYDSCIAWLRNQALEIGLSFNVEYYDPPEHSFSVWMTWNGTNPQLKSILIDSHMDVVAVDESQWDHAPFEAFKDAEGNIFARGAVDMKSTTVAVLESVRRLKASGFNPLRTIHIMILPDEELYSRGVKGFVNSTTFTAMNIGFALDEAVSNPADEDNLLVTYTEKSVWQFNYTVYGTSMHASTLPEITAGQKLQVVIDRLLEFRASQLDLLQQPGVTLQNLTTLNLVQVGGGLGNNIIPPELWVSFDMRIVIKPGWNFSDIENMLDNIAAESGNDTVITYLVKTMDYGLTPTDNSNIWWVTLENTCAQLNVNCTPNIPNGVTDGRYIRNMGIPVFGLNTFTRTPSMAHQTNERINENVLLTGITRFTRFIQNFAMVSEILHP</sequence>
<keyword evidence="5 10" id="KW-0479">Metal-binding</keyword>
<evidence type="ECO:0000256" key="11">
    <source>
        <dbReference type="SAM" id="SignalP"/>
    </source>
</evidence>
<keyword evidence="11" id="KW-0732">Signal</keyword>
<feature type="binding site" evidence="10">
    <location>
        <position position="132"/>
    </location>
    <ligand>
        <name>Zn(2+)</name>
        <dbReference type="ChEBI" id="CHEBI:29105"/>
        <label>2</label>
    </ligand>
</feature>
<accession>A0A226EIL4</accession>
<gene>
    <name evidence="13" type="ORF">Fcan01_06779</name>
</gene>
<evidence type="ECO:0000259" key="12">
    <source>
        <dbReference type="Pfam" id="PF07687"/>
    </source>
</evidence>
<dbReference type="PANTHER" id="PTHR45892">
    <property type="entry name" value="AMINOACYLASE-1"/>
    <property type="match status" value="1"/>
</dbReference>
<dbReference type="EMBL" id="LNIX01000003">
    <property type="protein sequence ID" value="OXA57515.1"/>
    <property type="molecule type" value="Genomic_DNA"/>
</dbReference>
<evidence type="ECO:0000256" key="10">
    <source>
        <dbReference type="PIRSR" id="PIRSR036696-2"/>
    </source>
</evidence>
<dbReference type="AlphaFoldDB" id="A0A226EIL4"/>
<evidence type="ECO:0000256" key="9">
    <source>
        <dbReference type="PIRSR" id="PIRSR036696-1"/>
    </source>
</evidence>
<keyword evidence="6" id="KW-0378">Hydrolase</keyword>
<dbReference type="InterPro" id="IPR010159">
    <property type="entry name" value="N-acyl_aa_amidohydrolase"/>
</dbReference>
<evidence type="ECO:0000256" key="3">
    <source>
        <dbReference type="ARBA" id="ARBA00011913"/>
    </source>
</evidence>
<dbReference type="InterPro" id="IPR052083">
    <property type="entry name" value="Aminoacylase-1_M20A"/>
</dbReference>
<feature type="signal peptide" evidence="11">
    <location>
        <begin position="1"/>
        <end position="23"/>
    </location>
</feature>
<comment type="similarity">
    <text evidence="2">Belongs to the peptidase M20A family.</text>
</comment>
<dbReference type="GO" id="GO:0005737">
    <property type="term" value="C:cytoplasm"/>
    <property type="evidence" value="ECO:0007669"/>
    <property type="project" value="UniProtKB-SubCell"/>
</dbReference>
<keyword evidence="14" id="KW-1185">Reference proteome</keyword>
<feature type="active site" evidence="9">
    <location>
        <position position="101"/>
    </location>
</feature>
<dbReference type="Pfam" id="PF07687">
    <property type="entry name" value="M20_dimer"/>
    <property type="match status" value="1"/>
</dbReference>
<evidence type="ECO:0000256" key="2">
    <source>
        <dbReference type="ARBA" id="ARBA00006247"/>
    </source>
</evidence>
<keyword evidence="7 10" id="KW-0862">Zinc</keyword>
<comment type="caution">
    <text evidence="13">The sequence shown here is derived from an EMBL/GenBank/DDBJ whole genome shotgun (WGS) entry which is preliminary data.</text>
</comment>
<feature type="active site" description="Proton acceptor" evidence="9">
    <location>
        <position position="166"/>
    </location>
</feature>
<evidence type="ECO:0000313" key="14">
    <source>
        <dbReference type="Proteomes" id="UP000198287"/>
    </source>
</evidence>